<dbReference type="EMBL" id="CP049866">
    <property type="protein sequence ID" value="QIK77132.1"/>
    <property type="molecule type" value="Genomic_DNA"/>
</dbReference>
<dbReference type="Gene3D" id="3.30.565.10">
    <property type="entry name" value="Histidine kinase-like ATPase, C-terminal domain"/>
    <property type="match status" value="1"/>
</dbReference>
<evidence type="ECO:0000259" key="2">
    <source>
        <dbReference type="Pfam" id="PF13581"/>
    </source>
</evidence>
<protein>
    <submittedName>
        <fullName evidence="3">ATP-binding protein</fullName>
    </submittedName>
</protein>
<dbReference type="InterPro" id="IPR036890">
    <property type="entry name" value="HATPase_C_sf"/>
</dbReference>
<dbReference type="PANTHER" id="PTHR35526">
    <property type="entry name" value="ANTI-SIGMA-F FACTOR RSBW-RELATED"/>
    <property type="match status" value="1"/>
</dbReference>
<feature type="domain" description="Histidine kinase/HSP90-like ATPase" evidence="2">
    <location>
        <begin position="5"/>
        <end position="116"/>
    </location>
</feature>
<keyword evidence="3" id="KW-0547">Nucleotide-binding</keyword>
<dbReference type="CDD" id="cd16936">
    <property type="entry name" value="HATPase_RsbW-like"/>
    <property type="match status" value="1"/>
</dbReference>
<evidence type="ECO:0000256" key="1">
    <source>
        <dbReference type="ARBA" id="ARBA00022527"/>
    </source>
</evidence>
<dbReference type="AlphaFoldDB" id="A0A6G7YK66"/>
<keyword evidence="1" id="KW-0723">Serine/threonine-protein kinase</keyword>
<dbReference type="Pfam" id="PF13581">
    <property type="entry name" value="HATPase_c_2"/>
    <property type="match status" value="1"/>
</dbReference>
<dbReference type="SUPFAM" id="SSF55874">
    <property type="entry name" value="ATPase domain of HSP90 chaperone/DNA topoisomerase II/histidine kinase"/>
    <property type="match status" value="1"/>
</dbReference>
<dbReference type="RefSeq" id="WP_166320815.1">
    <property type="nucleotide sequence ID" value="NZ_CP049866.1"/>
</dbReference>
<organism evidence="3 4">
    <name type="scientific">Nocardioides piscis</name>
    <dbReference type="NCBI Taxonomy" id="2714938"/>
    <lineage>
        <taxon>Bacteria</taxon>
        <taxon>Bacillati</taxon>
        <taxon>Actinomycetota</taxon>
        <taxon>Actinomycetes</taxon>
        <taxon>Propionibacteriales</taxon>
        <taxon>Nocardioidaceae</taxon>
        <taxon>Nocardioides</taxon>
    </lineage>
</organism>
<dbReference type="InterPro" id="IPR050267">
    <property type="entry name" value="Anti-sigma-factor_SerPK"/>
</dbReference>
<dbReference type="Proteomes" id="UP000502035">
    <property type="component" value="Chromosome"/>
</dbReference>
<dbReference type="GO" id="GO:0005524">
    <property type="term" value="F:ATP binding"/>
    <property type="evidence" value="ECO:0007669"/>
    <property type="project" value="UniProtKB-KW"/>
</dbReference>
<gene>
    <name evidence="3" type="ORF">G7071_18530</name>
</gene>
<sequence>MRQQLPAHPSSVRRARHLLRAELKDTAHECLSEAAELVVSELVTNAILHTGEIIELTSSLEPQGLHVEVADRGTHIPIVASYDALASTGRGLLLVSELTDQWGAEGRPDGKTMWFRIGLASPDDSTSGTAMSVTGNHSNGSQAADAVEVVLLNFPALAHGAWHKQAKSMLRDLLLLGIDSDPAGAIESHAAAMDAMAILEEQVGAREATEDLGQLLASTVEPHASLSKVRLVVPRESVPHFTTLDRELRQAWVQAAAGRLLTPPLHREFAFFREWMCEEVRLQAAGQNPRRWIPPELPSPGHLVSVPTEAEAAVNDSDRALVGANGAGSVVAASPAAAELLGYPSAAALVGRRLLDISRAATSRRTSLASAFIS</sequence>
<keyword evidence="4" id="KW-1185">Reference proteome</keyword>
<keyword evidence="1" id="KW-0808">Transferase</keyword>
<dbReference type="GO" id="GO:0004674">
    <property type="term" value="F:protein serine/threonine kinase activity"/>
    <property type="evidence" value="ECO:0007669"/>
    <property type="project" value="UniProtKB-KW"/>
</dbReference>
<dbReference type="PANTHER" id="PTHR35526:SF3">
    <property type="entry name" value="ANTI-SIGMA-F FACTOR RSBW"/>
    <property type="match status" value="1"/>
</dbReference>
<dbReference type="KEGG" id="npi:G7071_18530"/>
<name>A0A6G7YK66_9ACTN</name>
<evidence type="ECO:0000313" key="4">
    <source>
        <dbReference type="Proteomes" id="UP000502035"/>
    </source>
</evidence>
<keyword evidence="1" id="KW-0418">Kinase</keyword>
<reference evidence="3 4" key="1">
    <citation type="submission" date="2020-03" db="EMBL/GenBank/DDBJ databases">
        <title>Nocardioides sp. nov., isolated from fish.</title>
        <authorList>
            <person name="Hyun D.-W."/>
            <person name="Bae J.-W."/>
        </authorList>
    </citation>
    <scope>NUCLEOTIDE SEQUENCE [LARGE SCALE GENOMIC DNA]</scope>
    <source>
        <strain evidence="3 4">HDW12A</strain>
    </source>
</reference>
<dbReference type="InterPro" id="IPR003594">
    <property type="entry name" value="HATPase_dom"/>
</dbReference>
<keyword evidence="3" id="KW-0067">ATP-binding</keyword>
<proteinExistence type="predicted"/>
<accession>A0A6G7YK66</accession>
<evidence type="ECO:0000313" key="3">
    <source>
        <dbReference type="EMBL" id="QIK77132.1"/>
    </source>
</evidence>